<feature type="transmembrane region" description="Helical" evidence="1">
    <location>
        <begin position="20"/>
        <end position="46"/>
    </location>
</feature>
<protein>
    <submittedName>
        <fullName evidence="2">Uncharacterized protein</fullName>
    </submittedName>
</protein>
<evidence type="ECO:0000313" key="3">
    <source>
        <dbReference type="Proteomes" id="UP001221142"/>
    </source>
</evidence>
<evidence type="ECO:0000256" key="1">
    <source>
        <dbReference type="SAM" id="Phobius"/>
    </source>
</evidence>
<keyword evidence="1" id="KW-0812">Transmembrane</keyword>
<keyword evidence="1" id="KW-1133">Transmembrane helix</keyword>
<keyword evidence="3" id="KW-1185">Reference proteome</keyword>
<evidence type="ECO:0000313" key="2">
    <source>
        <dbReference type="EMBL" id="KAJ7628488.1"/>
    </source>
</evidence>
<comment type="caution">
    <text evidence="2">The sequence shown here is derived from an EMBL/GenBank/DDBJ whole genome shotgun (WGS) entry which is preliminary data.</text>
</comment>
<organism evidence="2 3">
    <name type="scientific">Roridomyces roridus</name>
    <dbReference type="NCBI Taxonomy" id="1738132"/>
    <lineage>
        <taxon>Eukaryota</taxon>
        <taxon>Fungi</taxon>
        <taxon>Dikarya</taxon>
        <taxon>Basidiomycota</taxon>
        <taxon>Agaricomycotina</taxon>
        <taxon>Agaricomycetes</taxon>
        <taxon>Agaricomycetidae</taxon>
        <taxon>Agaricales</taxon>
        <taxon>Marasmiineae</taxon>
        <taxon>Mycenaceae</taxon>
        <taxon>Roridomyces</taxon>
    </lineage>
</organism>
<keyword evidence="1" id="KW-0472">Membrane</keyword>
<reference evidence="2" key="1">
    <citation type="submission" date="2023-03" db="EMBL/GenBank/DDBJ databases">
        <title>Massive genome expansion in bonnet fungi (Mycena s.s.) driven by repeated elements and novel gene families across ecological guilds.</title>
        <authorList>
            <consortium name="Lawrence Berkeley National Laboratory"/>
            <person name="Harder C.B."/>
            <person name="Miyauchi S."/>
            <person name="Viragh M."/>
            <person name="Kuo A."/>
            <person name="Thoen E."/>
            <person name="Andreopoulos B."/>
            <person name="Lu D."/>
            <person name="Skrede I."/>
            <person name="Drula E."/>
            <person name="Henrissat B."/>
            <person name="Morin E."/>
            <person name="Kohler A."/>
            <person name="Barry K."/>
            <person name="LaButti K."/>
            <person name="Morin E."/>
            <person name="Salamov A."/>
            <person name="Lipzen A."/>
            <person name="Mereny Z."/>
            <person name="Hegedus B."/>
            <person name="Baldrian P."/>
            <person name="Stursova M."/>
            <person name="Weitz H."/>
            <person name="Taylor A."/>
            <person name="Grigoriev I.V."/>
            <person name="Nagy L.G."/>
            <person name="Martin F."/>
            <person name="Kauserud H."/>
        </authorList>
    </citation>
    <scope>NUCLEOTIDE SEQUENCE</scope>
    <source>
        <strain evidence="2">9284</strain>
    </source>
</reference>
<dbReference type="Proteomes" id="UP001221142">
    <property type="component" value="Unassembled WGS sequence"/>
</dbReference>
<dbReference type="EMBL" id="JARKIF010000010">
    <property type="protein sequence ID" value="KAJ7628488.1"/>
    <property type="molecule type" value="Genomic_DNA"/>
</dbReference>
<dbReference type="AlphaFoldDB" id="A0AAD7BRG7"/>
<name>A0AAD7BRG7_9AGAR</name>
<proteinExistence type="predicted"/>
<gene>
    <name evidence="2" type="ORF">FB45DRAFT_918396</name>
</gene>
<accession>A0AAD7BRG7</accession>
<sequence>MASSSLTIAGFTLTASQVHWLVVTAATIVGMFLLIYASFTMVSVLYQRRQASGKKKKGRILSALKTLPESPFLPRPPAALSSPMRSYSQADVYRYPGNCWNGEHLLPRPRPPPHPPALWETVQRLQAVADDVVGAHPDALPLQDRYDANVKNIEGPFPWVTSAGVGKEFKFGLVHTIDTTPAPASPVKVKKTVDHHQKTELYKWGDVTHRLDLPLRGNKAQRPPLVRSTKHNVTTNVVFDRSSPFYTFTNDKENVQYSSPRAVRALV</sequence>